<evidence type="ECO:0000256" key="5">
    <source>
        <dbReference type="SAM" id="Coils"/>
    </source>
</evidence>
<keyword evidence="1" id="KW-0479">Metal-binding</keyword>
<evidence type="ECO:0000259" key="7">
    <source>
        <dbReference type="PROSITE" id="PS50135"/>
    </source>
</evidence>
<dbReference type="InterPro" id="IPR000433">
    <property type="entry name" value="Znf_ZZ"/>
</dbReference>
<dbReference type="PANTHER" id="PTHR20930">
    <property type="entry name" value="OVARIAN CARCINOMA ANTIGEN CA125-RELATED"/>
    <property type="match status" value="1"/>
</dbReference>
<dbReference type="AlphaFoldDB" id="A0A9P4SCM0"/>
<feature type="region of interest" description="Disordered" evidence="6">
    <location>
        <begin position="491"/>
        <end position="526"/>
    </location>
</feature>
<dbReference type="Pfam" id="PF16158">
    <property type="entry name" value="N_BRCA1_IG"/>
    <property type="match status" value="1"/>
</dbReference>
<feature type="coiled-coil region" evidence="5">
    <location>
        <begin position="763"/>
        <end position="811"/>
    </location>
</feature>
<feature type="compositionally biased region" description="Low complexity" evidence="6">
    <location>
        <begin position="96"/>
        <end position="105"/>
    </location>
</feature>
<gene>
    <name evidence="8" type="ORF">M501DRAFT_931424</name>
</gene>
<evidence type="ECO:0000256" key="6">
    <source>
        <dbReference type="SAM" id="MobiDB-lite"/>
    </source>
</evidence>
<protein>
    <recommendedName>
        <fullName evidence="7">ZZ-type domain-containing protein</fullName>
    </recommendedName>
</protein>
<organism evidence="8 9">
    <name type="scientific">Patellaria atrata CBS 101060</name>
    <dbReference type="NCBI Taxonomy" id="1346257"/>
    <lineage>
        <taxon>Eukaryota</taxon>
        <taxon>Fungi</taxon>
        <taxon>Dikarya</taxon>
        <taxon>Ascomycota</taxon>
        <taxon>Pezizomycotina</taxon>
        <taxon>Dothideomycetes</taxon>
        <taxon>Dothideomycetes incertae sedis</taxon>
        <taxon>Patellariales</taxon>
        <taxon>Patellariaceae</taxon>
        <taxon>Patellaria</taxon>
    </lineage>
</organism>
<dbReference type="SMART" id="SM00291">
    <property type="entry name" value="ZnF_ZZ"/>
    <property type="match status" value="4"/>
</dbReference>
<keyword evidence="9" id="KW-1185">Reference proteome</keyword>
<evidence type="ECO:0000256" key="3">
    <source>
        <dbReference type="ARBA" id="ARBA00022833"/>
    </source>
</evidence>
<dbReference type="PANTHER" id="PTHR20930:SF0">
    <property type="entry name" value="PROTEIN ILRUN"/>
    <property type="match status" value="1"/>
</dbReference>
<sequence length="913" mass="100675">MATNVPVGPETLITVKISIQGCNRKFKIPLKDLGANVLPDKLRHLLSIPANQYVVFERFSDSAGAYIVLDPENPQVFKTLFRAAKAKLKLRLRATLPSSDSSPASIPSPTPQPTEKLAENATPPPIVSSTPRTSTGPAQTTVKTREPPTAEPKFGSGDEAPTPRPFTARDNFFTELANLSKERELAIRMKGAPHPAPQMSSWSVYCNSCDRPMMNEHYHCSICDDGDYDLCRACVEAGTHCPGEGHWLIKRFVKNGNVINSTTERIAPKPKQHEVTEKEMPGAFTSEEKKAEAVPTRTCNSCVKVLPENQFVTCIACEDYDLCVPCHIERKHGHHPGHGFKPATADTVVSSVAEALCAPGRNVKHAALCDGCDKYIYGVRHKCLNCPDWDYCCACIKNAKYIHPHHRFVPVYEPLPDHRRGSMPTHRGIFCDGPLCKNRPNQYIEGTRYKCAVCHDTDFCANCEASPQNKHNRTHPLIKFKTPVRNVSVTTLGEAQNGSPMATMGDQPQRRSMSTETAPTQSANAATQVQTIVDLKPTEESPVKPNKEKIQIKDLLAEPIQEKIKVQDLLNAPIPESVQIPLQVKAEHSPPKSVSTKSSKPHFSELNAHYIRDTVADGTKMRSDEVFTQVWTLRNPGPHTWPAGCSVRYVGGDNMLNLDPLHPSSATDIAEATESNVIGREVKAGEECDFGVRMKSPMRPGTSISYWRLKASDGTPFGHRLWCHIDVSPRSNPVVDPVETTKVALEDHKPVQSLLEKPTESTLAGLRARLELLSQQNVEATKQAIDTNAVLDTVLENLDRTEKKIEALEAKKAPEEPTHKVEQVSAEKQPRVEDADEEKEVVSEGSTMIFPQLEKESPVASIHEPVASSATSDVDLFEDAESIEITEADSSDDEGFATDEEYDVLGASDEEFI</sequence>
<evidence type="ECO:0000256" key="1">
    <source>
        <dbReference type="ARBA" id="ARBA00022723"/>
    </source>
</evidence>
<feature type="region of interest" description="Disordered" evidence="6">
    <location>
        <begin position="812"/>
        <end position="875"/>
    </location>
</feature>
<dbReference type="EMBL" id="MU006093">
    <property type="protein sequence ID" value="KAF2840009.1"/>
    <property type="molecule type" value="Genomic_DNA"/>
</dbReference>
<feature type="domain" description="ZZ-type" evidence="7">
    <location>
        <begin position="431"/>
        <end position="485"/>
    </location>
</feature>
<dbReference type="Gene3D" id="3.30.60.90">
    <property type="match status" value="4"/>
</dbReference>
<feature type="compositionally biased region" description="Polar residues" evidence="6">
    <location>
        <begin position="510"/>
        <end position="526"/>
    </location>
</feature>
<dbReference type="CDD" id="cd02249">
    <property type="entry name" value="ZZ"/>
    <property type="match status" value="1"/>
</dbReference>
<dbReference type="PROSITE" id="PS50135">
    <property type="entry name" value="ZF_ZZ_2"/>
    <property type="match status" value="1"/>
</dbReference>
<keyword evidence="2 4" id="KW-0863">Zinc-finger</keyword>
<feature type="compositionally biased region" description="Basic and acidic residues" evidence="6">
    <location>
        <begin position="812"/>
        <end position="822"/>
    </location>
</feature>
<dbReference type="Gene3D" id="2.60.40.10">
    <property type="entry name" value="Immunoglobulins"/>
    <property type="match status" value="1"/>
</dbReference>
<comment type="caution">
    <text evidence="8">The sequence shown here is derived from an EMBL/GenBank/DDBJ whole genome shotgun (WGS) entry which is preliminary data.</text>
</comment>
<dbReference type="InterPro" id="IPR032350">
    <property type="entry name" value="Nbr1_FW"/>
</dbReference>
<evidence type="ECO:0000313" key="9">
    <source>
        <dbReference type="Proteomes" id="UP000799429"/>
    </source>
</evidence>
<keyword evidence="3" id="KW-0862">Zinc</keyword>
<dbReference type="GO" id="GO:0008270">
    <property type="term" value="F:zinc ion binding"/>
    <property type="evidence" value="ECO:0007669"/>
    <property type="project" value="UniProtKB-KW"/>
</dbReference>
<keyword evidence="5" id="KW-0175">Coiled coil</keyword>
<dbReference type="InterPro" id="IPR013783">
    <property type="entry name" value="Ig-like_fold"/>
</dbReference>
<dbReference type="OrthoDB" id="661148at2759"/>
<evidence type="ECO:0000256" key="2">
    <source>
        <dbReference type="ARBA" id="ARBA00022771"/>
    </source>
</evidence>
<accession>A0A9P4SCM0</accession>
<name>A0A9P4SCM0_9PEZI</name>
<dbReference type="Proteomes" id="UP000799429">
    <property type="component" value="Unassembled WGS sequence"/>
</dbReference>
<proteinExistence type="predicted"/>
<reference evidence="8" key="1">
    <citation type="journal article" date="2020" name="Stud. Mycol.">
        <title>101 Dothideomycetes genomes: a test case for predicting lifestyles and emergence of pathogens.</title>
        <authorList>
            <person name="Haridas S."/>
            <person name="Albert R."/>
            <person name="Binder M."/>
            <person name="Bloem J."/>
            <person name="Labutti K."/>
            <person name="Salamov A."/>
            <person name="Andreopoulos B."/>
            <person name="Baker S."/>
            <person name="Barry K."/>
            <person name="Bills G."/>
            <person name="Bluhm B."/>
            <person name="Cannon C."/>
            <person name="Castanera R."/>
            <person name="Culley D."/>
            <person name="Daum C."/>
            <person name="Ezra D."/>
            <person name="Gonzalez J."/>
            <person name="Henrissat B."/>
            <person name="Kuo A."/>
            <person name="Liang C."/>
            <person name="Lipzen A."/>
            <person name="Lutzoni F."/>
            <person name="Magnuson J."/>
            <person name="Mondo S."/>
            <person name="Nolan M."/>
            <person name="Ohm R."/>
            <person name="Pangilinan J."/>
            <person name="Park H.-J."/>
            <person name="Ramirez L."/>
            <person name="Alfaro M."/>
            <person name="Sun H."/>
            <person name="Tritt A."/>
            <person name="Yoshinaga Y."/>
            <person name="Zwiers L.-H."/>
            <person name="Turgeon B."/>
            <person name="Goodwin S."/>
            <person name="Spatafora J."/>
            <person name="Crous P."/>
            <person name="Grigoriev I."/>
        </authorList>
    </citation>
    <scope>NUCLEOTIDE SEQUENCE</scope>
    <source>
        <strain evidence="8">CBS 101060</strain>
    </source>
</reference>
<dbReference type="InterPro" id="IPR043145">
    <property type="entry name" value="Znf_ZZ_sf"/>
</dbReference>
<feature type="compositionally biased region" description="Polar residues" evidence="6">
    <location>
        <begin position="491"/>
        <end position="500"/>
    </location>
</feature>
<evidence type="ECO:0000313" key="8">
    <source>
        <dbReference type="EMBL" id="KAF2840009.1"/>
    </source>
</evidence>
<dbReference type="CDD" id="cd02340">
    <property type="entry name" value="ZZ_NBR1_like"/>
    <property type="match status" value="2"/>
</dbReference>
<feature type="compositionally biased region" description="Polar residues" evidence="6">
    <location>
        <begin position="127"/>
        <end position="142"/>
    </location>
</feature>
<dbReference type="SUPFAM" id="SSF57850">
    <property type="entry name" value="RING/U-box"/>
    <property type="match status" value="4"/>
</dbReference>
<feature type="region of interest" description="Disordered" evidence="6">
    <location>
        <begin position="96"/>
        <end position="167"/>
    </location>
</feature>
<evidence type="ECO:0000256" key="4">
    <source>
        <dbReference type="PROSITE-ProRule" id="PRU00228"/>
    </source>
</evidence>
<dbReference type="CDD" id="cd14947">
    <property type="entry name" value="NBR1_like"/>
    <property type="match status" value="1"/>
</dbReference>
<dbReference type="Pfam" id="PF00569">
    <property type="entry name" value="ZZ"/>
    <property type="match status" value="3"/>
</dbReference>